<dbReference type="InterPro" id="IPR058649">
    <property type="entry name" value="CzcB_C"/>
</dbReference>
<feature type="region of interest" description="Disordered" evidence="5">
    <location>
        <begin position="142"/>
        <end position="163"/>
    </location>
</feature>
<dbReference type="Pfam" id="PF25919">
    <property type="entry name" value="BSH_CusB"/>
    <property type="match status" value="1"/>
</dbReference>
<dbReference type="RefSeq" id="WP_271202270.1">
    <property type="nucleotide sequence ID" value="NZ_BSFL01000005.1"/>
</dbReference>
<dbReference type="Gene3D" id="2.40.30.170">
    <property type="match status" value="1"/>
</dbReference>
<dbReference type="PANTHER" id="PTHR30097">
    <property type="entry name" value="CATION EFFLUX SYSTEM PROTEIN CUSB"/>
    <property type="match status" value="1"/>
</dbReference>
<reference evidence="9" key="2">
    <citation type="submission" date="2023-01" db="EMBL/GenBank/DDBJ databases">
        <authorList>
            <person name="Sun Q."/>
            <person name="Evtushenko L."/>
        </authorList>
    </citation>
    <scope>NUCLEOTIDE SEQUENCE</scope>
    <source>
        <strain evidence="9">VKM B-2748</strain>
    </source>
</reference>
<organism evidence="9 10">
    <name type="scientific">Methylopila turkensis</name>
    <dbReference type="NCBI Taxonomy" id="1437816"/>
    <lineage>
        <taxon>Bacteria</taxon>
        <taxon>Pseudomonadati</taxon>
        <taxon>Pseudomonadota</taxon>
        <taxon>Alphaproteobacteria</taxon>
        <taxon>Hyphomicrobiales</taxon>
        <taxon>Methylopilaceae</taxon>
        <taxon>Methylopila</taxon>
    </lineage>
</organism>
<dbReference type="InterPro" id="IPR058790">
    <property type="entry name" value="BSH_CusB"/>
</dbReference>
<dbReference type="Pfam" id="PF25954">
    <property type="entry name" value="Beta-barrel_RND_2"/>
    <property type="match status" value="1"/>
</dbReference>
<dbReference type="SUPFAM" id="SSF111369">
    <property type="entry name" value="HlyD-like secretion proteins"/>
    <property type="match status" value="1"/>
</dbReference>
<comment type="caution">
    <text evidence="9">The sequence shown here is derived from an EMBL/GenBank/DDBJ whole genome shotgun (WGS) entry which is preliminary data.</text>
</comment>
<evidence type="ECO:0000256" key="1">
    <source>
        <dbReference type="ARBA" id="ARBA00009477"/>
    </source>
</evidence>
<evidence type="ECO:0000256" key="4">
    <source>
        <dbReference type="ARBA" id="ARBA00023065"/>
    </source>
</evidence>
<dbReference type="FunFam" id="2.40.420.20:FF:000003">
    <property type="entry name" value="Cation efflux system protein cusB"/>
    <property type="match status" value="1"/>
</dbReference>
<dbReference type="GO" id="GO:0030288">
    <property type="term" value="C:outer membrane-bounded periplasmic space"/>
    <property type="evidence" value="ECO:0007669"/>
    <property type="project" value="TreeGrafter"/>
</dbReference>
<evidence type="ECO:0000256" key="2">
    <source>
        <dbReference type="ARBA" id="ARBA00022448"/>
    </source>
</evidence>
<evidence type="ECO:0000259" key="7">
    <source>
        <dbReference type="Pfam" id="PF25954"/>
    </source>
</evidence>
<name>A0A9W6N8R5_9HYPH</name>
<evidence type="ECO:0000259" key="6">
    <source>
        <dbReference type="Pfam" id="PF25919"/>
    </source>
</evidence>
<gene>
    <name evidence="9" type="ORF">GCM10008174_35460</name>
</gene>
<evidence type="ECO:0000256" key="5">
    <source>
        <dbReference type="SAM" id="MobiDB-lite"/>
    </source>
</evidence>
<keyword evidence="3" id="KW-0732">Signal</keyword>
<dbReference type="InterPro" id="IPR006143">
    <property type="entry name" value="RND_pump_MFP"/>
</dbReference>
<dbReference type="PANTHER" id="PTHR30097:SF15">
    <property type="entry name" value="CATION EFFLUX SYSTEM PROTEIN CUSB"/>
    <property type="match status" value="1"/>
</dbReference>
<dbReference type="AlphaFoldDB" id="A0A9W6N8R5"/>
<feature type="domain" description="CusB-like barrel-sandwich hybrid" evidence="6">
    <location>
        <begin position="189"/>
        <end position="309"/>
    </location>
</feature>
<reference evidence="9" key="1">
    <citation type="journal article" date="2014" name="Int. J. Syst. Evol. Microbiol.">
        <title>Complete genome sequence of Corynebacterium casei LMG S-19264T (=DSM 44701T), isolated from a smear-ripened cheese.</title>
        <authorList>
            <consortium name="US DOE Joint Genome Institute (JGI-PGF)"/>
            <person name="Walter F."/>
            <person name="Albersmeier A."/>
            <person name="Kalinowski J."/>
            <person name="Ruckert C."/>
        </authorList>
    </citation>
    <scope>NUCLEOTIDE SEQUENCE</scope>
    <source>
        <strain evidence="9">VKM B-2748</strain>
    </source>
</reference>
<dbReference type="Gene3D" id="2.40.420.20">
    <property type="match status" value="1"/>
</dbReference>
<dbReference type="Pfam" id="PF25975">
    <property type="entry name" value="CzcB_C"/>
    <property type="match status" value="1"/>
</dbReference>
<dbReference type="GO" id="GO:0015679">
    <property type="term" value="P:plasma membrane copper ion transport"/>
    <property type="evidence" value="ECO:0007669"/>
    <property type="project" value="TreeGrafter"/>
</dbReference>
<feature type="domain" description="CusB-like beta-barrel" evidence="7">
    <location>
        <begin position="314"/>
        <end position="388"/>
    </location>
</feature>
<accession>A0A9W6N8R5</accession>
<proteinExistence type="inferred from homology"/>
<protein>
    <submittedName>
        <fullName evidence="9">Cation efflux system protein</fullName>
    </submittedName>
</protein>
<dbReference type="InterPro" id="IPR058792">
    <property type="entry name" value="Beta-barrel_RND_2"/>
</dbReference>
<evidence type="ECO:0000259" key="8">
    <source>
        <dbReference type="Pfam" id="PF25975"/>
    </source>
</evidence>
<dbReference type="GO" id="GO:0022857">
    <property type="term" value="F:transmembrane transporter activity"/>
    <property type="evidence" value="ECO:0007669"/>
    <property type="project" value="InterPro"/>
</dbReference>
<dbReference type="InterPro" id="IPR051909">
    <property type="entry name" value="MFP_Cation_Efflux"/>
</dbReference>
<feature type="domain" description="CzcB-like C-terminal circularly permuted SH3-like" evidence="8">
    <location>
        <begin position="396"/>
        <end position="455"/>
    </location>
</feature>
<dbReference type="GO" id="GO:0016020">
    <property type="term" value="C:membrane"/>
    <property type="evidence" value="ECO:0007669"/>
    <property type="project" value="InterPro"/>
</dbReference>
<evidence type="ECO:0000313" key="9">
    <source>
        <dbReference type="EMBL" id="GLK81805.1"/>
    </source>
</evidence>
<dbReference type="NCBIfam" id="TIGR01730">
    <property type="entry name" value="RND_mfp"/>
    <property type="match status" value="1"/>
</dbReference>
<keyword evidence="4" id="KW-0406">Ion transport</keyword>
<keyword evidence="10" id="KW-1185">Reference proteome</keyword>
<evidence type="ECO:0000256" key="3">
    <source>
        <dbReference type="ARBA" id="ARBA00022729"/>
    </source>
</evidence>
<dbReference type="Proteomes" id="UP001143309">
    <property type="component" value="Unassembled WGS sequence"/>
</dbReference>
<evidence type="ECO:0000313" key="10">
    <source>
        <dbReference type="Proteomes" id="UP001143309"/>
    </source>
</evidence>
<dbReference type="FunFam" id="2.40.30.170:FF:000010">
    <property type="entry name" value="Efflux RND transporter periplasmic adaptor subunit"/>
    <property type="match status" value="1"/>
</dbReference>
<keyword evidence="2" id="KW-0813">Transport</keyword>
<dbReference type="EMBL" id="BSFL01000005">
    <property type="protein sequence ID" value="GLK81805.1"/>
    <property type="molecule type" value="Genomic_DNA"/>
</dbReference>
<dbReference type="GO" id="GO:0046914">
    <property type="term" value="F:transition metal ion binding"/>
    <property type="evidence" value="ECO:0007669"/>
    <property type="project" value="TreeGrafter"/>
</dbReference>
<comment type="similarity">
    <text evidence="1">Belongs to the membrane fusion protein (MFP) (TC 8.A.1) family.</text>
</comment>
<dbReference type="GO" id="GO:0060003">
    <property type="term" value="P:copper ion export"/>
    <property type="evidence" value="ECO:0007669"/>
    <property type="project" value="TreeGrafter"/>
</dbReference>
<sequence>MKAAAVGGILLAAALAGGGYWAGQRGVAPGATAVQAEGQPAATAAAGPILFYRDPDDRPVYSAAPRATADGKPFAAVREGEDVGFDPSTGETVAAKPAAAPAVSSKPSGDRILYYRNPMGLPDTSPTPKKDSMGMDYIPVREGGDEGGAVTVGQGKRQRSGVRTERLGRRTLSAPLRASGSIQLDERRVSVVSVRSQSFVQKVEQVTTGEPVRKGQVLMQVYSPEVSAAAAQFLSVVGQPSGAGRAVVDGARRRLENLDVPAAVIDAIAASGKVPATIAWPAPRDGLILSRNAVDGMQAMPGDEMFRLADVSVVWALLDVAERDLAKVAAGQPVTVRPRGAGQSITGRVTLIYPGVNRETRTARVRVELPNPDRALLPDMYVEADIATGAGGPVLAAPDSAVLDSGDRQVVLVETGDGRFEPRPVKLGVRSEGFVEITAGLAEGETVVVGANFLIDAESNLKAALSGLTPPDPSTTSETRK</sequence>